<keyword evidence="3 7" id="KW-0597">Phosphoprotein</keyword>
<dbReference type="GO" id="GO:0000035">
    <property type="term" value="F:acyl binding"/>
    <property type="evidence" value="ECO:0007669"/>
    <property type="project" value="TreeGrafter"/>
</dbReference>
<dbReference type="SMART" id="SM01294">
    <property type="entry name" value="PKS_PP_betabranch"/>
    <property type="match status" value="1"/>
</dbReference>
<organism evidence="9 10">
    <name type="scientific">Streptomyces griseicoloratus</name>
    <dbReference type="NCBI Taxonomy" id="2752516"/>
    <lineage>
        <taxon>Bacteria</taxon>
        <taxon>Bacillati</taxon>
        <taxon>Actinomycetota</taxon>
        <taxon>Actinomycetes</taxon>
        <taxon>Kitasatosporales</taxon>
        <taxon>Streptomycetaceae</taxon>
        <taxon>Streptomyces</taxon>
    </lineage>
</organism>
<evidence type="ECO:0000256" key="1">
    <source>
        <dbReference type="ARBA" id="ARBA00022450"/>
    </source>
</evidence>
<proteinExistence type="inferred from homology"/>
<comment type="PTM">
    <text evidence="7">4'-phosphopantetheine is transferred from CoA to a specific serine of apo-ACP by AcpS. This modification is essential for activity because fatty acids are bound in thioester linkage to the sulfhydryl of the prosthetic group.</text>
</comment>
<dbReference type="AlphaFoldDB" id="A0A926QTZ4"/>
<dbReference type="InterPro" id="IPR003231">
    <property type="entry name" value="ACP"/>
</dbReference>
<dbReference type="PANTHER" id="PTHR20863:SF76">
    <property type="entry name" value="CARRIER DOMAIN-CONTAINING PROTEIN"/>
    <property type="match status" value="1"/>
</dbReference>
<keyword evidence="10" id="KW-1185">Reference proteome</keyword>
<comment type="pathway">
    <text evidence="7">Lipid metabolism; fatty acid biosynthesis.</text>
</comment>
<dbReference type="SUPFAM" id="SSF47336">
    <property type="entry name" value="ACP-like"/>
    <property type="match status" value="1"/>
</dbReference>
<keyword evidence="6 7" id="KW-0275">Fatty acid biosynthesis</keyword>
<dbReference type="GO" id="GO:0009245">
    <property type="term" value="P:lipid A biosynthetic process"/>
    <property type="evidence" value="ECO:0007669"/>
    <property type="project" value="TreeGrafter"/>
</dbReference>
<evidence type="ECO:0000259" key="8">
    <source>
        <dbReference type="PROSITE" id="PS50075"/>
    </source>
</evidence>
<keyword evidence="4 7" id="KW-0276">Fatty acid metabolism</keyword>
<comment type="similarity">
    <text evidence="7">Belongs to the acyl carrier protein (ACP) family.</text>
</comment>
<dbReference type="InterPro" id="IPR006162">
    <property type="entry name" value="Ppantetheine_attach_site"/>
</dbReference>
<keyword evidence="5 7" id="KW-0443">Lipid metabolism</keyword>
<dbReference type="PROSITE" id="PS00012">
    <property type="entry name" value="PHOSPHOPANTETHEINE"/>
    <property type="match status" value="1"/>
</dbReference>
<keyword evidence="1 7" id="KW-0596">Phosphopantetheine</keyword>
<dbReference type="Proteomes" id="UP000621210">
    <property type="component" value="Unassembled WGS sequence"/>
</dbReference>
<dbReference type="GO" id="GO:0016020">
    <property type="term" value="C:membrane"/>
    <property type="evidence" value="ECO:0007669"/>
    <property type="project" value="GOC"/>
</dbReference>
<comment type="function">
    <text evidence="7">Carrier of the growing fatty acid chain in fatty acid biosynthesis.</text>
</comment>
<dbReference type="PANTHER" id="PTHR20863">
    <property type="entry name" value="ACYL CARRIER PROTEIN"/>
    <property type="match status" value="1"/>
</dbReference>
<dbReference type="GO" id="GO:0000036">
    <property type="term" value="F:acyl carrier activity"/>
    <property type="evidence" value="ECO:0007669"/>
    <property type="project" value="UniProtKB-UniRule"/>
</dbReference>
<evidence type="ECO:0000256" key="7">
    <source>
        <dbReference type="HAMAP-Rule" id="MF_01217"/>
    </source>
</evidence>
<dbReference type="HAMAP" id="MF_01217">
    <property type="entry name" value="Acyl_carrier"/>
    <property type="match status" value="1"/>
</dbReference>
<dbReference type="EMBL" id="JACVQF010000222">
    <property type="protein sequence ID" value="MBD0423385.1"/>
    <property type="molecule type" value="Genomic_DNA"/>
</dbReference>
<dbReference type="InterPro" id="IPR036736">
    <property type="entry name" value="ACP-like_sf"/>
</dbReference>
<gene>
    <name evidence="7" type="primary">acpP</name>
    <name evidence="9" type="ORF">H0H10_30195</name>
</gene>
<dbReference type="PROSITE" id="PS50075">
    <property type="entry name" value="CARRIER"/>
    <property type="match status" value="1"/>
</dbReference>
<comment type="caution">
    <text evidence="9">The sequence shown here is derived from an EMBL/GenBank/DDBJ whole genome shotgun (WGS) entry which is preliminary data.</text>
</comment>
<accession>A0A926QTZ4</accession>
<feature type="domain" description="Carrier" evidence="8">
    <location>
        <begin position="16"/>
        <end position="91"/>
    </location>
</feature>
<dbReference type="GO" id="GO:0005829">
    <property type="term" value="C:cytosol"/>
    <property type="evidence" value="ECO:0007669"/>
    <property type="project" value="TreeGrafter"/>
</dbReference>
<keyword evidence="7" id="KW-0963">Cytoplasm</keyword>
<protein>
    <recommendedName>
        <fullName evidence="7">Acyl carrier protein</fullName>
        <shortName evidence="7">ACP</shortName>
    </recommendedName>
</protein>
<evidence type="ECO:0000256" key="2">
    <source>
        <dbReference type="ARBA" id="ARBA00022516"/>
    </source>
</evidence>
<sequence>MAEETRTAPDRASHAALDRERLRGLLAEILDVDVAQISDQAHFVDDLGVDSLMALEITVRLEAEFPVKLAEEELTQLATLDDTYALLDAKLRAAS</sequence>
<feature type="modified residue" description="O-(pantetheine 4'-phosphoryl)serine" evidence="7">
    <location>
        <position position="51"/>
    </location>
</feature>
<evidence type="ECO:0000256" key="5">
    <source>
        <dbReference type="ARBA" id="ARBA00023098"/>
    </source>
</evidence>
<evidence type="ECO:0000313" key="9">
    <source>
        <dbReference type="EMBL" id="MBD0423385.1"/>
    </source>
</evidence>
<dbReference type="Pfam" id="PF00550">
    <property type="entry name" value="PP-binding"/>
    <property type="match status" value="1"/>
</dbReference>
<name>A0A926QTZ4_9ACTN</name>
<reference evidence="9" key="2">
    <citation type="submission" date="2020-09" db="EMBL/GenBank/DDBJ databases">
        <authorList>
            <person name="Luo X."/>
        </authorList>
    </citation>
    <scope>NUCLEOTIDE SEQUENCE</scope>
    <source>
        <strain evidence="9">TRM S81-3</strain>
    </source>
</reference>
<reference evidence="9" key="1">
    <citation type="submission" date="2020-09" db="EMBL/GenBank/DDBJ databases">
        <title>Streptomyces grisecoloratus sp. nov., isolated from cotton soil.</title>
        <authorList>
            <person name="Xing L."/>
        </authorList>
    </citation>
    <scope>NUCLEOTIDE SEQUENCE</scope>
    <source>
        <strain evidence="9">TRM S81-3</strain>
    </source>
</reference>
<dbReference type="InterPro" id="IPR009081">
    <property type="entry name" value="PP-bd_ACP"/>
</dbReference>
<evidence type="ECO:0000256" key="3">
    <source>
        <dbReference type="ARBA" id="ARBA00022553"/>
    </source>
</evidence>
<dbReference type="RefSeq" id="WP_188184320.1">
    <property type="nucleotide sequence ID" value="NZ_JACVQF010000222.1"/>
</dbReference>
<dbReference type="Gene3D" id="1.10.1200.10">
    <property type="entry name" value="ACP-like"/>
    <property type="match status" value="1"/>
</dbReference>
<keyword evidence="2 7" id="KW-0444">Lipid biosynthesis</keyword>
<evidence type="ECO:0000313" key="10">
    <source>
        <dbReference type="Proteomes" id="UP000621210"/>
    </source>
</evidence>
<comment type="subcellular location">
    <subcellularLocation>
        <location evidence="7">Cytoplasm</location>
    </subcellularLocation>
</comment>
<evidence type="ECO:0000256" key="6">
    <source>
        <dbReference type="ARBA" id="ARBA00023160"/>
    </source>
</evidence>
<evidence type="ECO:0000256" key="4">
    <source>
        <dbReference type="ARBA" id="ARBA00022832"/>
    </source>
</evidence>